<name>A0AAD7TRF6_9APHY</name>
<dbReference type="AlphaFoldDB" id="A0AAD7TRF6"/>
<feature type="compositionally biased region" description="Polar residues" evidence="1">
    <location>
        <begin position="197"/>
        <end position="222"/>
    </location>
</feature>
<gene>
    <name evidence="3" type="ORF">ONZ51_g8070</name>
</gene>
<feature type="region of interest" description="Disordered" evidence="1">
    <location>
        <begin position="787"/>
        <end position="813"/>
    </location>
</feature>
<feature type="region of interest" description="Disordered" evidence="1">
    <location>
        <begin position="851"/>
        <end position="993"/>
    </location>
</feature>
<feature type="region of interest" description="Disordered" evidence="1">
    <location>
        <begin position="178"/>
        <end position="235"/>
    </location>
</feature>
<feature type="compositionally biased region" description="Polar residues" evidence="1">
    <location>
        <begin position="23"/>
        <end position="41"/>
    </location>
</feature>
<dbReference type="Gene3D" id="1.10.510.10">
    <property type="entry name" value="Transferase(Phosphotransferase) domain 1"/>
    <property type="match status" value="1"/>
</dbReference>
<comment type="caution">
    <text evidence="3">The sequence shown here is derived from an EMBL/GenBank/DDBJ whole genome shotgun (WGS) entry which is preliminary data.</text>
</comment>
<feature type="region of interest" description="Disordered" evidence="1">
    <location>
        <begin position="1"/>
        <end position="54"/>
    </location>
</feature>
<accession>A0AAD7TRF6</accession>
<feature type="region of interest" description="Disordered" evidence="1">
    <location>
        <begin position="507"/>
        <end position="540"/>
    </location>
</feature>
<dbReference type="SUPFAM" id="SSF56112">
    <property type="entry name" value="Protein kinase-like (PK-like)"/>
    <property type="match status" value="1"/>
</dbReference>
<feature type="compositionally biased region" description="Basic residues" evidence="1">
    <location>
        <begin position="960"/>
        <end position="978"/>
    </location>
</feature>
<feature type="domain" description="Fungal-type protein kinase" evidence="2">
    <location>
        <begin position="296"/>
        <end position="379"/>
    </location>
</feature>
<protein>
    <recommendedName>
        <fullName evidence="2">Fungal-type protein kinase domain-containing protein</fullName>
    </recommendedName>
</protein>
<dbReference type="InterPro" id="IPR008266">
    <property type="entry name" value="Tyr_kinase_AS"/>
</dbReference>
<reference evidence="3" key="1">
    <citation type="submission" date="2022-11" db="EMBL/GenBank/DDBJ databases">
        <title>Genome Sequence of Cubamyces cubensis.</title>
        <authorList>
            <person name="Buettner E."/>
        </authorList>
    </citation>
    <scope>NUCLEOTIDE SEQUENCE</scope>
    <source>
        <strain evidence="3">MPL-01</strain>
    </source>
</reference>
<keyword evidence="4" id="KW-1185">Reference proteome</keyword>
<dbReference type="PROSITE" id="PS00109">
    <property type="entry name" value="PROTEIN_KINASE_TYR"/>
    <property type="match status" value="1"/>
</dbReference>
<feature type="compositionally biased region" description="Polar residues" evidence="1">
    <location>
        <begin position="884"/>
        <end position="894"/>
    </location>
</feature>
<sequence>MTSTSASTTPGNRQAASAAATVLGSNINPAKSTPVKGTSGNRSRHASPDKGHAAYLRQRDEIERETMTIAGIKLDEWFTDALFHNGSAPDMPDDIKPVRVELEKTEVEMYPGLCALIGKMLEKAGCEDLAVYSCDNHPQLKGVDAKQNWYRPDIALYPTTPEAVKAYEFASATAAAKKHSKDSQASDMTSARPPIATSDTTSEVAASASNVPLTSKAASNRPQDPVGGPLPQPAEPEAIQATHVSELEDLPRLKARVAWSWMELLVEVKKGSGAFSLMNAGEPVLRGYKSRLYRGQLIQYAREVFSHQHRQFLFGINIQRDKARFLRADRNGILATEQFDYVEDPSPLWRFIYLFTRMSASQRGHDTTATLASEEESQLFRELWKTQPEVERNPALQELLKNAAAPGWPVYALCIKSKWSTPGTFLDADNPNIIPSTHRLLVGKPAYKSDSLVGRGGKAFVAYDLEEKVAVWVKDYWRKMKDGPSEFEIYQILFRKKATGMNSLTVRAGGDVERPPDEAEYRGGNSESEHSPADAPSPSWQNTVMAWADKGVVERHHCRLVFKEVCRTLLQFRTWKEVVRTFVGALKAHYLAFTNAEILHRDISVANILIYDPPDGSKSVGVLADWDLAKETRHLGVASQSSRSGTWQFLSIAKQCWKPPTEKIDSLADDLESFCHVLSWCVLKFCNHSRSDDPYLASTFYDYFDKSDPSMLQWDGNAKFFKLSKGKALVTGMGGRYDSPLSKLVDNLARLCKEHYNSPGIWEQWEAALPSHGKEYTDAEPAYTDEFGDLSQFEPDPPRTQGPDPEPGFESPFKTHRQVIVKFRDAASARDDLWWGIEKVPDQVPHLPLFPSTLSGTKRDSSNASLPGGSSHASTSRKRPKLQGSDSTKASSHASLEPDSQASSRAPSPSQNPGSRSGTPLLAASLAGMRIETSSESSSSRDPFLDDGSGSGLAEDRGKGKATGKGKGKGKGKGRGRGKGGLDRVAALRKQGE</sequence>
<feature type="domain" description="Fungal-type protein kinase" evidence="2">
    <location>
        <begin position="437"/>
        <end position="681"/>
    </location>
</feature>
<dbReference type="PANTHER" id="PTHR38248">
    <property type="entry name" value="FUNK1 6"/>
    <property type="match status" value="1"/>
</dbReference>
<dbReference type="InterPro" id="IPR040976">
    <property type="entry name" value="Pkinase_fungal"/>
</dbReference>
<organism evidence="3 4">
    <name type="scientific">Trametes cubensis</name>
    <dbReference type="NCBI Taxonomy" id="1111947"/>
    <lineage>
        <taxon>Eukaryota</taxon>
        <taxon>Fungi</taxon>
        <taxon>Dikarya</taxon>
        <taxon>Basidiomycota</taxon>
        <taxon>Agaricomycotina</taxon>
        <taxon>Agaricomycetes</taxon>
        <taxon>Polyporales</taxon>
        <taxon>Polyporaceae</taxon>
        <taxon>Trametes</taxon>
    </lineage>
</organism>
<dbReference type="InterPro" id="IPR011009">
    <property type="entry name" value="Kinase-like_dom_sf"/>
</dbReference>
<evidence type="ECO:0000313" key="3">
    <source>
        <dbReference type="EMBL" id="KAJ8473115.1"/>
    </source>
</evidence>
<dbReference type="GO" id="GO:0004672">
    <property type="term" value="F:protein kinase activity"/>
    <property type="evidence" value="ECO:0007669"/>
    <property type="project" value="InterPro"/>
</dbReference>
<evidence type="ECO:0000256" key="1">
    <source>
        <dbReference type="SAM" id="MobiDB-lite"/>
    </source>
</evidence>
<dbReference type="EMBL" id="JAPEVG010000234">
    <property type="protein sequence ID" value="KAJ8473115.1"/>
    <property type="molecule type" value="Genomic_DNA"/>
</dbReference>
<proteinExistence type="predicted"/>
<evidence type="ECO:0000313" key="4">
    <source>
        <dbReference type="Proteomes" id="UP001215151"/>
    </source>
</evidence>
<feature type="compositionally biased region" description="Basic and acidic residues" evidence="1">
    <location>
        <begin position="510"/>
        <end position="532"/>
    </location>
</feature>
<feature type="compositionally biased region" description="Low complexity" evidence="1">
    <location>
        <begin position="900"/>
        <end position="911"/>
    </location>
</feature>
<dbReference type="Pfam" id="PF17667">
    <property type="entry name" value="Pkinase_fungal"/>
    <property type="match status" value="2"/>
</dbReference>
<dbReference type="PANTHER" id="PTHR38248:SF2">
    <property type="entry name" value="FUNK1 11"/>
    <property type="match status" value="1"/>
</dbReference>
<feature type="compositionally biased region" description="Polar residues" evidence="1">
    <location>
        <begin position="1"/>
        <end position="15"/>
    </location>
</feature>
<dbReference type="Proteomes" id="UP001215151">
    <property type="component" value="Unassembled WGS sequence"/>
</dbReference>
<evidence type="ECO:0000259" key="2">
    <source>
        <dbReference type="Pfam" id="PF17667"/>
    </source>
</evidence>